<comment type="caution">
    <text evidence="1">The sequence shown here is derived from an EMBL/GenBank/DDBJ whole genome shotgun (WGS) entry which is preliminary data.</text>
</comment>
<keyword evidence="2" id="KW-1185">Reference proteome</keyword>
<evidence type="ECO:0008006" key="3">
    <source>
        <dbReference type="Google" id="ProtNLM"/>
    </source>
</evidence>
<evidence type="ECO:0000313" key="1">
    <source>
        <dbReference type="EMBL" id="NER10661.1"/>
    </source>
</evidence>
<proteinExistence type="predicted"/>
<name>A0A6P0UBJ9_9FLAO</name>
<organism evidence="1 2">
    <name type="scientific">Muriicola jejuensis</name>
    <dbReference type="NCBI Taxonomy" id="504488"/>
    <lineage>
        <taxon>Bacteria</taxon>
        <taxon>Pseudomonadati</taxon>
        <taxon>Bacteroidota</taxon>
        <taxon>Flavobacteriia</taxon>
        <taxon>Flavobacteriales</taxon>
        <taxon>Flavobacteriaceae</taxon>
        <taxon>Muriicola</taxon>
    </lineage>
</organism>
<gene>
    <name evidence="1" type="ORF">GWK09_09050</name>
</gene>
<sequence length="158" mass="18060">MKLNSIILLTVLSVLGWSCSKDSDNSEPELSQDQLEAISGLYNLSEYIVNPPQDLNRDDVYSADLMEELDCLSSTIILREDFTYSKYYEQLDITFITNDQYAISCGVYITENGTWDLINEQLQLSEEPDWEYSLDGSVLTLAVGKDLPDFRTQVYLKQ</sequence>
<dbReference type="Proteomes" id="UP000468443">
    <property type="component" value="Unassembled WGS sequence"/>
</dbReference>
<evidence type="ECO:0000313" key="2">
    <source>
        <dbReference type="Proteomes" id="UP000468443"/>
    </source>
</evidence>
<dbReference type="AlphaFoldDB" id="A0A6P0UBJ9"/>
<dbReference type="RefSeq" id="WP_163692909.1">
    <property type="nucleotide sequence ID" value="NZ_FXTW01000002.1"/>
</dbReference>
<dbReference type="EMBL" id="JAABOP010000002">
    <property type="protein sequence ID" value="NER10661.1"/>
    <property type="molecule type" value="Genomic_DNA"/>
</dbReference>
<reference evidence="1 2" key="1">
    <citation type="submission" date="2020-01" db="EMBL/GenBank/DDBJ databases">
        <title>Muriicola jejuensis KCTC 22299.</title>
        <authorList>
            <person name="Wang G."/>
        </authorList>
    </citation>
    <scope>NUCLEOTIDE SEQUENCE [LARGE SCALE GENOMIC DNA]</scope>
    <source>
        <strain evidence="1 2">KCTC 22299</strain>
    </source>
</reference>
<accession>A0A6P0UBJ9</accession>
<protein>
    <recommendedName>
        <fullName evidence="3">Lipocalin-like domain-containing protein</fullName>
    </recommendedName>
</protein>